<evidence type="ECO:0000256" key="1">
    <source>
        <dbReference type="SAM" id="MobiDB-lite"/>
    </source>
</evidence>
<evidence type="ECO:0000313" key="2">
    <source>
        <dbReference type="EMBL" id="MPN16181.1"/>
    </source>
</evidence>
<organism evidence="2">
    <name type="scientific">bioreactor metagenome</name>
    <dbReference type="NCBI Taxonomy" id="1076179"/>
    <lineage>
        <taxon>unclassified sequences</taxon>
        <taxon>metagenomes</taxon>
        <taxon>ecological metagenomes</taxon>
    </lineage>
</organism>
<protein>
    <submittedName>
        <fullName evidence="2">Uncharacterized protein</fullName>
    </submittedName>
</protein>
<comment type="caution">
    <text evidence="2">The sequence shown here is derived from an EMBL/GenBank/DDBJ whole genome shotgun (WGS) entry which is preliminary data.</text>
</comment>
<reference evidence="2" key="1">
    <citation type="submission" date="2019-08" db="EMBL/GenBank/DDBJ databases">
        <authorList>
            <person name="Kucharzyk K."/>
            <person name="Murdoch R.W."/>
            <person name="Higgins S."/>
            <person name="Loffler F."/>
        </authorList>
    </citation>
    <scope>NUCLEOTIDE SEQUENCE</scope>
</reference>
<sequence length="168" mass="18096">MTAMSVVPPPISTIMLPRGSAMSMPAPIAAAIGSSIRNVWRAPASSVASITERFSTSVTPLGTHTMTRGLKNMWRPDTFLIKWLSMRSVISKLDMTPSLSGLMAAIEPGVRPSMARASVPMASMRPVRRSTATTDGSRSTMPLPFTYTRTLDVPRSIPTSLNSNSPIY</sequence>
<dbReference type="AlphaFoldDB" id="A0A645FP29"/>
<proteinExistence type="predicted"/>
<name>A0A645FP29_9ZZZZ</name>
<feature type="region of interest" description="Disordered" evidence="1">
    <location>
        <begin position="121"/>
        <end position="143"/>
    </location>
</feature>
<dbReference type="EMBL" id="VSSQ01063097">
    <property type="protein sequence ID" value="MPN16181.1"/>
    <property type="molecule type" value="Genomic_DNA"/>
</dbReference>
<accession>A0A645FP29</accession>
<gene>
    <name evidence="2" type="ORF">SDC9_163519</name>
</gene>
<feature type="compositionally biased region" description="Polar residues" evidence="1">
    <location>
        <begin position="130"/>
        <end position="140"/>
    </location>
</feature>